<comment type="caution">
    <text evidence="6">The sequence shown here is derived from an EMBL/GenBank/DDBJ whole genome shotgun (WGS) entry which is preliminary data.</text>
</comment>
<dbReference type="Pfam" id="PF02391">
    <property type="entry name" value="MoaE"/>
    <property type="match status" value="1"/>
</dbReference>
<comment type="similarity">
    <text evidence="4">Belongs to the MoaE family. MOCS2B subfamily.</text>
</comment>
<evidence type="ECO:0000256" key="2">
    <source>
        <dbReference type="ARBA" id="ARBA00022679"/>
    </source>
</evidence>
<dbReference type="PANTHER" id="PTHR23404">
    <property type="entry name" value="MOLYBDOPTERIN SYNTHASE RELATED"/>
    <property type="match status" value="1"/>
</dbReference>
<dbReference type="GO" id="GO:1990140">
    <property type="term" value="C:molybdopterin synthase complex"/>
    <property type="evidence" value="ECO:0007669"/>
    <property type="project" value="UniProtKB-UniRule"/>
</dbReference>
<dbReference type="EC" id="2.8.1.12" evidence="4"/>
<evidence type="ECO:0000256" key="4">
    <source>
        <dbReference type="HAMAP-Rule" id="MF_03052"/>
    </source>
</evidence>
<dbReference type="AlphaFoldDB" id="A0A8H8RX86"/>
<evidence type="ECO:0000256" key="5">
    <source>
        <dbReference type="SAM" id="MobiDB-lite"/>
    </source>
</evidence>
<dbReference type="UniPathway" id="UPA00344"/>
<keyword evidence="3 4" id="KW-0501">Molybdenum cofactor biosynthesis</keyword>
<comment type="pathway">
    <text evidence="4">Cofactor biosynthesis; molybdopterin biosynthesis.</text>
</comment>
<evidence type="ECO:0000313" key="7">
    <source>
        <dbReference type="Proteomes" id="UP000443090"/>
    </source>
</evidence>
<comment type="subunit">
    <text evidence="4">Heterotetramer; composed of 2 small (MOCS2A) and 2 large (MOCS2B) subunits.</text>
</comment>
<reference evidence="6 7" key="1">
    <citation type="submission" date="2018-05" db="EMBL/GenBank/DDBJ databases">
        <title>Genome sequencing and assembly of the regulated plant pathogen Lachnellula willkommii and related sister species for the development of diagnostic species identification markers.</title>
        <authorList>
            <person name="Giroux E."/>
            <person name="Bilodeau G."/>
        </authorList>
    </citation>
    <scope>NUCLEOTIDE SEQUENCE [LARGE SCALE GENOMIC DNA]</scope>
    <source>
        <strain evidence="6 7">CBS 160.35</strain>
    </source>
</reference>
<feature type="binding site" evidence="4">
    <location>
        <begin position="131"/>
        <end position="133"/>
    </location>
    <ligand>
        <name>substrate</name>
    </ligand>
</feature>
<gene>
    <name evidence="4 6" type="primary">cnxH</name>
    <name evidence="6" type="ORF">LOCC1_G004783</name>
</gene>
<name>A0A8H8RX86_9HELO</name>
<dbReference type="FunFam" id="3.90.1170.40:FF:000003">
    <property type="entry name" value="Molybdopterin converting factor subunit 2"/>
    <property type="match status" value="1"/>
</dbReference>
<dbReference type="OrthoDB" id="5531344at2759"/>
<keyword evidence="7" id="KW-1185">Reference proteome</keyword>
<sequence length="235" mass="25929">MPGELSEDVCYVALTEDHLDAKSVMDRVRSPKAGAIVLFAGTTRDNFAGKPVKELQYTSYEPRALQSMLAICKSVKEKHSLTAISMMHRLGVVPIGEESILIAVSSPHRQAAWRAGEEALEECKEKVEVWKKEEFGGKEGGIWRANRDGAIGEPVGRDEVEQAQGPHGPVVRHSRPGEKGHGPTPLIRAVRPRRLLKASWVKNSCKEFVLTSAHLLFASLSDSYIVSALCAYQWE</sequence>
<dbReference type="GO" id="GO:0006777">
    <property type="term" value="P:Mo-molybdopterin cofactor biosynthetic process"/>
    <property type="evidence" value="ECO:0007669"/>
    <property type="project" value="UniProtKB-UniRule"/>
</dbReference>
<comment type="subcellular location">
    <subcellularLocation>
        <location evidence="4">Cytoplasm</location>
    </subcellularLocation>
</comment>
<feature type="binding site" evidence="4">
    <location>
        <position position="124"/>
    </location>
    <ligand>
        <name>substrate</name>
    </ligand>
</feature>
<protein>
    <recommendedName>
        <fullName evidence="4">Molybdopterin synthase catalytic subunit</fullName>
        <ecNumber evidence="4">2.8.1.12</ecNumber>
    </recommendedName>
    <alternativeName>
        <fullName evidence="4">Common component for nitrate reductase and xanthine dehydrogenase protein H</fullName>
    </alternativeName>
    <alternativeName>
        <fullName evidence="4">Molybdenum cofactor synthesis protein 2 large subunit</fullName>
    </alternativeName>
    <alternativeName>
        <fullName evidence="4">Molybdenum cofactor synthesis protein 2B</fullName>
        <shortName evidence="4">MOCS2B</shortName>
    </alternativeName>
</protein>
<dbReference type="SUPFAM" id="SSF54690">
    <property type="entry name" value="Molybdopterin synthase subunit MoaE"/>
    <property type="match status" value="1"/>
</dbReference>
<dbReference type="InterPro" id="IPR028888">
    <property type="entry name" value="MOCS2B_euk"/>
</dbReference>
<proteinExistence type="inferred from homology"/>
<accession>A0A8H8RX86</accession>
<keyword evidence="2 4" id="KW-0808">Transferase</keyword>
<evidence type="ECO:0000256" key="1">
    <source>
        <dbReference type="ARBA" id="ARBA00022490"/>
    </source>
</evidence>
<evidence type="ECO:0000256" key="3">
    <source>
        <dbReference type="ARBA" id="ARBA00023150"/>
    </source>
</evidence>
<feature type="region of interest" description="Disordered" evidence="5">
    <location>
        <begin position="160"/>
        <end position="185"/>
    </location>
</feature>
<evidence type="ECO:0000313" key="6">
    <source>
        <dbReference type="EMBL" id="TVY43699.1"/>
    </source>
</evidence>
<dbReference type="InterPro" id="IPR003448">
    <property type="entry name" value="Mopterin_biosynth_MoaE"/>
</dbReference>
<comment type="function">
    <text evidence="4">Catalytic subunit of the molybdopterin synthase complex, a complex that catalyzes the conversion of precursor Z into molybdopterin. Acts by mediating the incorporation of 2 sulfur atoms from thiocarboxylated MOCS2A into precursor Z to generate a dithiolene group.</text>
</comment>
<dbReference type="GO" id="GO:0030366">
    <property type="term" value="F:molybdopterin synthase activity"/>
    <property type="evidence" value="ECO:0007669"/>
    <property type="project" value="UniProtKB-UniRule"/>
</dbReference>
<comment type="catalytic activity">
    <reaction evidence="4">
        <text>2 [molybdopterin-synthase sulfur-carrier protein]-C-terminal-Gly-aminoethanethioate + cyclic pyranopterin phosphate + H2O = molybdopterin + 2 [molybdopterin-synthase sulfur-carrier protein]-C-terminal Gly-Gly + 2 H(+)</text>
        <dbReference type="Rhea" id="RHEA:26333"/>
        <dbReference type="Rhea" id="RHEA-COMP:12202"/>
        <dbReference type="Rhea" id="RHEA-COMP:19907"/>
        <dbReference type="ChEBI" id="CHEBI:15377"/>
        <dbReference type="ChEBI" id="CHEBI:15378"/>
        <dbReference type="ChEBI" id="CHEBI:58698"/>
        <dbReference type="ChEBI" id="CHEBI:59648"/>
        <dbReference type="ChEBI" id="CHEBI:90778"/>
        <dbReference type="ChEBI" id="CHEBI:232372"/>
        <dbReference type="EC" id="2.8.1.12"/>
    </reaction>
</comment>
<dbReference type="HAMAP" id="MF_03052">
    <property type="entry name" value="MOC2B"/>
    <property type="match status" value="1"/>
</dbReference>
<dbReference type="Gene3D" id="3.90.1170.40">
    <property type="entry name" value="Molybdopterin biosynthesis MoaE subunit"/>
    <property type="match status" value="1"/>
</dbReference>
<dbReference type="CDD" id="cd00756">
    <property type="entry name" value="MoaE"/>
    <property type="match status" value="1"/>
</dbReference>
<dbReference type="Proteomes" id="UP000443090">
    <property type="component" value="Unassembled WGS sequence"/>
</dbReference>
<organism evidence="6 7">
    <name type="scientific">Lachnellula occidentalis</name>
    <dbReference type="NCBI Taxonomy" id="215460"/>
    <lineage>
        <taxon>Eukaryota</taxon>
        <taxon>Fungi</taxon>
        <taxon>Dikarya</taxon>
        <taxon>Ascomycota</taxon>
        <taxon>Pezizomycotina</taxon>
        <taxon>Leotiomycetes</taxon>
        <taxon>Helotiales</taxon>
        <taxon>Lachnaceae</taxon>
        <taxon>Lachnellula</taxon>
    </lineage>
</organism>
<dbReference type="InterPro" id="IPR036563">
    <property type="entry name" value="MoaE_sf"/>
</dbReference>
<dbReference type="EMBL" id="QGMI01000268">
    <property type="protein sequence ID" value="TVY43699.1"/>
    <property type="molecule type" value="Genomic_DNA"/>
</dbReference>
<feature type="binding site" evidence="4">
    <location>
        <begin position="108"/>
        <end position="109"/>
    </location>
    <ligand>
        <name>substrate</name>
    </ligand>
</feature>
<keyword evidence="1 4" id="KW-0963">Cytoplasm</keyword>